<keyword evidence="4" id="KW-1185">Reference proteome</keyword>
<organism evidence="3 4">
    <name type="scientific">Neisseria wadsworthii 9715</name>
    <dbReference type="NCBI Taxonomy" id="1030841"/>
    <lineage>
        <taxon>Bacteria</taxon>
        <taxon>Pseudomonadati</taxon>
        <taxon>Pseudomonadota</taxon>
        <taxon>Betaproteobacteria</taxon>
        <taxon>Neisseriales</taxon>
        <taxon>Neisseriaceae</taxon>
        <taxon>Neisseria</taxon>
    </lineage>
</organism>
<accession>G4CMT1</accession>
<comment type="caution">
    <text evidence="3">The sequence shown here is derived from an EMBL/GenBank/DDBJ whole genome shotgun (WGS) entry which is preliminary data.</text>
</comment>
<dbReference type="InterPro" id="IPR016035">
    <property type="entry name" value="Acyl_Trfase/lysoPLipase"/>
</dbReference>
<dbReference type="AlphaFoldDB" id="G4CMT1"/>
<dbReference type="Gene3D" id="3.40.366.10">
    <property type="entry name" value="Malonyl-Coenzyme A Acyl Carrier Protein, domain 2"/>
    <property type="match status" value="2"/>
</dbReference>
<evidence type="ECO:0000313" key="4">
    <source>
        <dbReference type="Proteomes" id="UP000005336"/>
    </source>
</evidence>
<proteinExistence type="predicted"/>
<name>G4CMT1_9NEIS</name>
<dbReference type="STRING" id="1030841.HMPREF9370_0390"/>
<protein>
    <submittedName>
        <fullName evidence="3">Fatty acid synthase</fullName>
        <ecNumber evidence="3">4.2.1.59</ecNumber>
    </submittedName>
</protein>
<dbReference type="Pfam" id="PF16073">
    <property type="entry name" value="SAT"/>
    <property type="match status" value="1"/>
</dbReference>
<dbReference type="PANTHER" id="PTHR10982">
    <property type="entry name" value="MALONYL COA-ACYL CARRIER PROTEIN TRANSACYLASE"/>
    <property type="match status" value="1"/>
</dbReference>
<feature type="domain" description="Malonyl-CoA:ACP transacylase (MAT)" evidence="2">
    <location>
        <begin position="21"/>
        <end position="339"/>
    </location>
</feature>
<dbReference type="PANTHER" id="PTHR10982:SF21">
    <property type="entry name" value="FATTY ACID SYNTHASE SUBUNIT BETA"/>
    <property type="match status" value="1"/>
</dbReference>
<dbReference type="EMBL" id="AGAZ01000013">
    <property type="protein sequence ID" value="EGZ50981.1"/>
    <property type="molecule type" value="Genomic_DNA"/>
</dbReference>
<dbReference type="InterPro" id="IPR014043">
    <property type="entry name" value="Acyl_transferase_dom"/>
</dbReference>
<dbReference type="HOGENOM" id="CLU_801279_0_0_4"/>
<dbReference type="EC" id="4.2.1.59" evidence="3"/>
<dbReference type="OrthoDB" id="4746285at2"/>
<dbReference type="PATRIC" id="fig|1030841.3.peg.393"/>
<dbReference type="InterPro" id="IPR032088">
    <property type="entry name" value="SAT"/>
</dbReference>
<evidence type="ECO:0000256" key="1">
    <source>
        <dbReference type="ARBA" id="ARBA00022679"/>
    </source>
</evidence>
<dbReference type="Proteomes" id="UP000005336">
    <property type="component" value="Unassembled WGS sequence"/>
</dbReference>
<gene>
    <name evidence="3" type="primary">fas-IA</name>
    <name evidence="3" type="ORF">HMPREF9370_0390</name>
</gene>
<dbReference type="SMART" id="SM00827">
    <property type="entry name" value="PKS_AT"/>
    <property type="match status" value="1"/>
</dbReference>
<dbReference type="SUPFAM" id="SSF52151">
    <property type="entry name" value="FabD/lysophospholipase-like"/>
    <property type="match status" value="1"/>
</dbReference>
<keyword evidence="3" id="KW-0456">Lyase</keyword>
<sequence>MGETEQKRLLERVHAEPFALCFSGQGFDWISMLREALAEGAREETGKIAAAAARMVAPVAEQLAAARPQGFEPIAWADGNSEIDLVRAGVSVPGIFLSQIANLHTLKARGLDIGKAAGVIGHSQGILGRYLVSEPQRAAEILALAELIGAAATLQGRKTGMYMHDGGHAMVMVQGVSRAQLADMVDSLFPAAPTDPAACPCIGLRNSQEAFVVSGQPESVQRVCEELSTTIKDSDGLTPESLLVPLEVEVGFHHPALAPAVAQVDEWAAACGLDAEQARSIAQTVLVDPVDWVEECRRMAELGVRRILEIGPSGGVAMLTQAVLDGENIEVLDVSGAEGKAALFGA</sequence>
<dbReference type="InterPro" id="IPR001227">
    <property type="entry name" value="Ac_transferase_dom_sf"/>
</dbReference>
<reference evidence="3 4" key="1">
    <citation type="submission" date="2011-06" db="EMBL/GenBank/DDBJ databases">
        <authorList>
            <person name="Muzny D."/>
            <person name="Qin X."/>
            <person name="Deng J."/>
            <person name="Jiang H."/>
            <person name="Liu Y."/>
            <person name="Qu J."/>
            <person name="Song X.-Z."/>
            <person name="Zhang L."/>
            <person name="Thornton R."/>
            <person name="Coyle M."/>
            <person name="Francisco L."/>
            <person name="Jackson L."/>
            <person name="Javaid M."/>
            <person name="Korchina V."/>
            <person name="Kovar C."/>
            <person name="Mata R."/>
            <person name="Mathew T."/>
            <person name="Ngo R."/>
            <person name="Nguyen L."/>
            <person name="Nguyen N."/>
            <person name="Okwuonu G."/>
            <person name="Ongeri F."/>
            <person name="Pham C."/>
            <person name="Simmons D."/>
            <person name="Wilczek-Boney K."/>
            <person name="Hale W."/>
            <person name="Jakkamsetti A."/>
            <person name="Pham P."/>
            <person name="Ruth R."/>
            <person name="San Lucas F."/>
            <person name="Warren J."/>
            <person name="Zhang J."/>
            <person name="Zhao Z."/>
            <person name="Zhou C."/>
            <person name="Zhu D."/>
            <person name="Lee S."/>
            <person name="Bess C."/>
            <person name="Blankenburg K."/>
            <person name="Forbes L."/>
            <person name="Fu Q."/>
            <person name="Gubbala S."/>
            <person name="Hirani K."/>
            <person name="Jayaseelan J.C."/>
            <person name="Lara F."/>
            <person name="Munidasa M."/>
            <person name="Palculict T."/>
            <person name="Patil S."/>
            <person name="Pu L.-L."/>
            <person name="Saada N."/>
            <person name="Tang L."/>
            <person name="Weissenberger G."/>
            <person name="Zhu Y."/>
            <person name="Hemphill L."/>
            <person name="Shang Y."/>
            <person name="Youmans B."/>
            <person name="Ayvaz T."/>
            <person name="Ross M."/>
            <person name="Santibanez J."/>
            <person name="Aqrawi P."/>
            <person name="Gross S."/>
            <person name="Joshi V."/>
            <person name="Fowler G."/>
            <person name="Nazareth L."/>
            <person name="Reid J."/>
            <person name="Worley K."/>
            <person name="Petrosino J."/>
            <person name="Highlander S."/>
            <person name="Gibbs R."/>
        </authorList>
    </citation>
    <scope>NUCLEOTIDE SEQUENCE [LARGE SCALE GENOMIC DNA]</scope>
    <source>
        <strain evidence="3 4">9715</strain>
    </source>
</reference>
<dbReference type="GO" id="GO:0016740">
    <property type="term" value="F:transferase activity"/>
    <property type="evidence" value="ECO:0007669"/>
    <property type="project" value="UniProtKB-KW"/>
</dbReference>
<dbReference type="RefSeq" id="WP_009115536.1">
    <property type="nucleotide sequence ID" value="NZ_JH165159.1"/>
</dbReference>
<evidence type="ECO:0000313" key="3">
    <source>
        <dbReference type="EMBL" id="EGZ50981.1"/>
    </source>
</evidence>
<dbReference type="InterPro" id="IPR050830">
    <property type="entry name" value="Fungal_FAS"/>
</dbReference>
<dbReference type="GO" id="GO:0019171">
    <property type="term" value="F:(3R)-hydroxyacyl-[acyl-carrier-protein] dehydratase activity"/>
    <property type="evidence" value="ECO:0007669"/>
    <property type="project" value="UniProtKB-EC"/>
</dbReference>
<keyword evidence="1" id="KW-0808">Transferase</keyword>
<evidence type="ECO:0000259" key="2">
    <source>
        <dbReference type="SMART" id="SM00827"/>
    </source>
</evidence>